<dbReference type="RefSeq" id="WP_169593356.1">
    <property type="nucleotide sequence ID" value="NZ_VCQU01000012.1"/>
</dbReference>
<reference evidence="2 3" key="1">
    <citation type="submission" date="2019-05" db="EMBL/GenBank/DDBJ databases">
        <authorList>
            <person name="Lee S.D."/>
        </authorList>
    </citation>
    <scope>NUCLEOTIDE SEQUENCE [LARGE SCALE GENOMIC DNA]</scope>
    <source>
        <strain evidence="2 3">YC2-7</strain>
    </source>
</reference>
<feature type="transmembrane region" description="Helical" evidence="1">
    <location>
        <begin position="20"/>
        <end position="41"/>
    </location>
</feature>
<accession>A0A848KKS0</accession>
<comment type="caution">
    <text evidence="2">The sequence shown here is derived from an EMBL/GenBank/DDBJ whole genome shotgun (WGS) entry which is preliminary data.</text>
</comment>
<proteinExistence type="predicted"/>
<gene>
    <name evidence="2" type="ORF">FGL95_27280</name>
</gene>
<keyword evidence="3" id="KW-1185">Reference proteome</keyword>
<organism evidence="2 3">
    <name type="scientific">Antrihabitans stalactiti</name>
    <dbReference type="NCBI Taxonomy" id="2584121"/>
    <lineage>
        <taxon>Bacteria</taxon>
        <taxon>Bacillati</taxon>
        <taxon>Actinomycetota</taxon>
        <taxon>Actinomycetes</taxon>
        <taxon>Mycobacteriales</taxon>
        <taxon>Nocardiaceae</taxon>
        <taxon>Antrihabitans</taxon>
    </lineage>
</organism>
<sequence>MTQWDLNSLAASLRMDGDDLSLYAGFLMNTLSSALPANVVSVERKSGLFGRTREDAPVLGVSVTAGDERFVIRRKGVGQPAIAQIIHESGGIVLKTDTVAMDAWSHRLAAALAGLAQQNAAAATALARLTLPGQ</sequence>
<protein>
    <submittedName>
        <fullName evidence="2">Uncharacterized protein</fullName>
    </submittedName>
</protein>
<dbReference type="EMBL" id="VCQU01000012">
    <property type="protein sequence ID" value="NMN98741.1"/>
    <property type="molecule type" value="Genomic_DNA"/>
</dbReference>
<evidence type="ECO:0000313" key="2">
    <source>
        <dbReference type="EMBL" id="NMN98741.1"/>
    </source>
</evidence>
<evidence type="ECO:0000256" key="1">
    <source>
        <dbReference type="SAM" id="Phobius"/>
    </source>
</evidence>
<name>A0A848KKS0_9NOCA</name>
<evidence type="ECO:0000313" key="3">
    <source>
        <dbReference type="Proteomes" id="UP000535543"/>
    </source>
</evidence>
<keyword evidence="1" id="KW-1133">Transmembrane helix</keyword>
<dbReference type="AlphaFoldDB" id="A0A848KKS0"/>
<keyword evidence="1" id="KW-0812">Transmembrane</keyword>
<keyword evidence="1" id="KW-0472">Membrane</keyword>
<dbReference type="Proteomes" id="UP000535543">
    <property type="component" value="Unassembled WGS sequence"/>
</dbReference>
<reference evidence="2 3" key="2">
    <citation type="submission" date="2020-06" db="EMBL/GenBank/DDBJ databases">
        <title>Antribacter stalactiti gen. nov., sp. nov., a new member of the family Nacardiaceae isolated from a cave.</title>
        <authorList>
            <person name="Kim I.S."/>
        </authorList>
    </citation>
    <scope>NUCLEOTIDE SEQUENCE [LARGE SCALE GENOMIC DNA]</scope>
    <source>
        <strain evidence="2 3">YC2-7</strain>
    </source>
</reference>